<feature type="domain" description="Metallo-beta-lactamase" evidence="1">
    <location>
        <begin position="85"/>
        <end position="239"/>
    </location>
</feature>
<dbReference type="AlphaFoldDB" id="A0A7V7PRT1"/>
<dbReference type="Proteomes" id="UP000432089">
    <property type="component" value="Unassembled WGS sequence"/>
</dbReference>
<reference evidence="2 3" key="1">
    <citation type="submission" date="2019-09" db="EMBL/GenBank/DDBJ databases">
        <title>YIM 132180 draft genome.</title>
        <authorList>
            <person name="Zhang K."/>
        </authorList>
    </citation>
    <scope>NUCLEOTIDE SEQUENCE [LARGE SCALE GENOMIC DNA]</scope>
    <source>
        <strain evidence="2 3">YIM 132180</strain>
    </source>
</reference>
<dbReference type="RefSeq" id="WP_150968683.1">
    <property type="nucleotide sequence ID" value="NZ_VZDO01000003.1"/>
</dbReference>
<evidence type="ECO:0000313" key="3">
    <source>
        <dbReference type="Proteomes" id="UP000432089"/>
    </source>
</evidence>
<comment type="caution">
    <text evidence="2">The sequence shown here is derived from an EMBL/GenBank/DDBJ whole genome shotgun (WGS) entry which is preliminary data.</text>
</comment>
<dbReference type="PANTHER" id="PTHR36839">
    <property type="entry name" value="METALLO-BETA-LACTAMASE FAMILY PROTEIN (AFU_ORTHOLOGUE AFUA_5G12770)"/>
    <property type="match status" value="1"/>
</dbReference>
<proteinExistence type="predicted"/>
<organism evidence="2 3">
    <name type="scientific">Plantimonas leprariae</name>
    <dbReference type="NCBI Taxonomy" id="2615207"/>
    <lineage>
        <taxon>Bacteria</taxon>
        <taxon>Pseudomonadati</taxon>
        <taxon>Pseudomonadota</taxon>
        <taxon>Alphaproteobacteria</taxon>
        <taxon>Hyphomicrobiales</taxon>
        <taxon>Aurantimonadaceae</taxon>
        <taxon>Plantimonas</taxon>
    </lineage>
</organism>
<dbReference type="SUPFAM" id="SSF56281">
    <property type="entry name" value="Metallo-hydrolase/oxidoreductase"/>
    <property type="match status" value="1"/>
</dbReference>
<keyword evidence="3" id="KW-1185">Reference proteome</keyword>
<dbReference type="SMART" id="SM00849">
    <property type="entry name" value="Lactamase_B"/>
    <property type="match status" value="1"/>
</dbReference>
<dbReference type="EMBL" id="VZDO01000003">
    <property type="protein sequence ID" value="KAB0681428.1"/>
    <property type="molecule type" value="Genomic_DNA"/>
</dbReference>
<dbReference type="InterPro" id="IPR036866">
    <property type="entry name" value="RibonucZ/Hydroxyglut_hydro"/>
</dbReference>
<sequence length="300" mass="33375">MSPGYLPFAGALDLPTFFCTNCGFWQRHFERPPRCPLCEDARHVMPQRGWRFLSAAEAGDAYPCRWEELEDGVFRFWNEPVDGIGSHSYLIRSPAGNMMFEGCASYGVAALAFIESLGGVQVLSASHPHSYGALWEIQDRFDPELALHPGDLAWSAAVCVTWPFDDFLEPLPGLELHLTAGHFHGHAVLFDRQRRILMCGDALKFELDPADRRMATTISAHKAFVRGVPLTPNELRKYRDVFARLDFTSTWTPFEQVRNSGRAEALALIDAMLSSRPHAAPVRLETLAVSGLRSSGGVGK</sequence>
<accession>A0A7V7PRT1</accession>
<dbReference type="Gene3D" id="3.60.15.10">
    <property type="entry name" value="Ribonuclease Z/Hydroxyacylglutathione hydrolase-like"/>
    <property type="match status" value="1"/>
</dbReference>
<dbReference type="InterPro" id="IPR001279">
    <property type="entry name" value="Metallo-B-lactamas"/>
</dbReference>
<evidence type="ECO:0000259" key="1">
    <source>
        <dbReference type="SMART" id="SM00849"/>
    </source>
</evidence>
<dbReference type="PANTHER" id="PTHR36839:SF1">
    <property type="entry name" value="METALLO-BETA-LACTAMASE FAMILY PROTEIN (AFU_ORTHOLOGUE AFUA_5G12770)"/>
    <property type="match status" value="1"/>
</dbReference>
<dbReference type="Pfam" id="PF00753">
    <property type="entry name" value="Lactamase_B"/>
    <property type="match status" value="1"/>
</dbReference>
<protein>
    <recommendedName>
        <fullName evidence="1">Metallo-beta-lactamase domain-containing protein</fullName>
    </recommendedName>
</protein>
<gene>
    <name evidence="2" type="ORF">F6X38_05970</name>
</gene>
<name>A0A7V7PRT1_9HYPH</name>
<evidence type="ECO:0000313" key="2">
    <source>
        <dbReference type="EMBL" id="KAB0681428.1"/>
    </source>
</evidence>